<feature type="domain" description="Transposable element P transposase-like RNase H" evidence="1">
    <location>
        <begin position="2"/>
        <end position="54"/>
    </location>
</feature>
<name>A0A0E9UE14_ANGAN</name>
<protein>
    <recommendedName>
        <fullName evidence="1">Transposable element P transposase-like RNase H domain-containing protein</fullName>
    </recommendedName>
</protein>
<sequence length="64" mass="7246">MACALMMDEMYIHQQMDFSSNQIHYYVDFGTGEIDRIVVTETMVLMVVSINESWPGKSPLPASS</sequence>
<dbReference type="Pfam" id="PF21787">
    <property type="entry name" value="TNP-like_RNaseH_N"/>
    <property type="match status" value="1"/>
</dbReference>
<accession>A0A0E9UE14</accession>
<reference evidence="2" key="2">
    <citation type="journal article" date="2015" name="Fish Shellfish Immunol.">
        <title>Early steps in the European eel (Anguilla anguilla)-Vibrio vulnificus interaction in the gills: Role of the RtxA13 toxin.</title>
        <authorList>
            <person name="Callol A."/>
            <person name="Pajuelo D."/>
            <person name="Ebbesson L."/>
            <person name="Teles M."/>
            <person name="MacKenzie S."/>
            <person name="Amaro C."/>
        </authorList>
    </citation>
    <scope>NUCLEOTIDE SEQUENCE</scope>
</reference>
<evidence type="ECO:0000259" key="1">
    <source>
        <dbReference type="Pfam" id="PF21787"/>
    </source>
</evidence>
<organism evidence="2">
    <name type="scientific">Anguilla anguilla</name>
    <name type="common">European freshwater eel</name>
    <name type="synonym">Muraena anguilla</name>
    <dbReference type="NCBI Taxonomy" id="7936"/>
    <lineage>
        <taxon>Eukaryota</taxon>
        <taxon>Metazoa</taxon>
        <taxon>Chordata</taxon>
        <taxon>Craniata</taxon>
        <taxon>Vertebrata</taxon>
        <taxon>Euteleostomi</taxon>
        <taxon>Actinopterygii</taxon>
        <taxon>Neopterygii</taxon>
        <taxon>Teleostei</taxon>
        <taxon>Anguilliformes</taxon>
        <taxon>Anguillidae</taxon>
        <taxon>Anguilla</taxon>
    </lineage>
</organism>
<dbReference type="EMBL" id="GBXM01044565">
    <property type="protein sequence ID" value="JAH64012.1"/>
    <property type="molecule type" value="Transcribed_RNA"/>
</dbReference>
<dbReference type="InterPro" id="IPR048365">
    <property type="entry name" value="TNP-like_RNaseH_N"/>
</dbReference>
<proteinExistence type="predicted"/>
<dbReference type="AlphaFoldDB" id="A0A0E9UE14"/>
<reference evidence="2" key="1">
    <citation type="submission" date="2014-11" db="EMBL/GenBank/DDBJ databases">
        <authorList>
            <person name="Amaro Gonzalez C."/>
        </authorList>
    </citation>
    <scope>NUCLEOTIDE SEQUENCE</scope>
</reference>
<evidence type="ECO:0000313" key="2">
    <source>
        <dbReference type="EMBL" id="JAH64012.1"/>
    </source>
</evidence>